<feature type="region of interest" description="Disordered" evidence="1">
    <location>
        <begin position="1"/>
        <end position="28"/>
    </location>
</feature>
<dbReference type="RefSeq" id="WP_114433267.1">
    <property type="nucleotide sequence ID" value="NZ_QEIO01000027.1"/>
</dbReference>
<protein>
    <recommendedName>
        <fullName evidence="2">Insertion element IS402-like domain-containing protein</fullName>
    </recommendedName>
</protein>
<dbReference type="OrthoDB" id="3335835at2"/>
<accession>A0A368T605</accession>
<feature type="domain" description="Insertion element IS402-like" evidence="2">
    <location>
        <begin position="16"/>
        <end position="77"/>
    </location>
</feature>
<dbReference type="PANTHER" id="PTHR46637">
    <property type="entry name" value="TIS1421-TRANSPOSASE PROTEIN A"/>
    <property type="match status" value="1"/>
</dbReference>
<reference evidence="3 4" key="1">
    <citation type="submission" date="2018-04" db="EMBL/GenBank/DDBJ databases">
        <title>Novel actinobacteria from marine sediment.</title>
        <authorList>
            <person name="Ng Z.Y."/>
            <person name="Tan G.Y.A."/>
        </authorList>
    </citation>
    <scope>NUCLEOTIDE SEQUENCE [LARGE SCALE GENOMIC DNA]</scope>
    <source>
        <strain evidence="3 4">TPS81</strain>
    </source>
</reference>
<dbReference type="InterPro" id="IPR025161">
    <property type="entry name" value="IS402-like_dom"/>
</dbReference>
<sequence length="218" mass="24037">MVRGQEPTDAEGACPPPLMPAHPRKGQRWDHHRHVGNAVLFRPRTGTPWGDLPERYAPGETTAGRHRRWSLDGPRNRIAERLRTDTATGEPLDISADSTMVRPHHHAAGAARIGDAARHERNASQAPGRPPGRADHQDPPGLQRGNHRRRGSRGGRPPAFDRGAHRDRTTVEHSINLRKQNRAAATGYGTRAAVDDGTIHVPSIRTRLRDLTRSTNPA</sequence>
<dbReference type="Pfam" id="PF13340">
    <property type="entry name" value="DUF4096"/>
    <property type="match status" value="1"/>
</dbReference>
<proteinExistence type="predicted"/>
<feature type="region of interest" description="Disordered" evidence="1">
    <location>
        <begin position="41"/>
        <end position="170"/>
    </location>
</feature>
<gene>
    <name evidence="3" type="ORF">DEF24_11820</name>
</gene>
<dbReference type="InterPro" id="IPR052909">
    <property type="entry name" value="Transposase_6_like"/>
</dbReference>
<feature type="compositionally biased region" description="Basic and acidic residues" evidence="1">
    <location>
        <begin position="74"/>
        <end position="84"/>
    </location>
</feature>
<name>A0A368T605_9ACTN</name>
<dbReference type="PANTHER" id="PTHR46637:SF1">
    <property type="entry name" value="BLL5188 PROTEIN"/>
    <property type="match status" value="1"/>
</dbReference>
<organism evidence="3 4">
    <name type="scientific">Marinitenerispora sediminis</name>
    <dbReference type="NCBI Taxonomy" id="1931232"/>
    <lineage>
        <taxon>Bacteria</taxon>
        <taxon>Bacillati</taxon>
        <taxon>Actinomycetota</taxon>
        <taxon>Actinomycetes</taxon>
        <taxon>Streptosporangiales</taxon>
        <taxon>Nocardiopsidaceae</taxon>
        <taxon>Marinitenerispora</taxon>
    </lineage>
</organism>
<evidence type="ECO:0000259" key="2">
    <source>
        <dbReference type="Pfam" id="PF13340"/>
    </source>
</evidence>
<dbReference type="EMBL" id="QEIN01000079">
    <property type="protein sequence ID" value="RCV58872.1"/>
    <property type="molecule type" value="Genomic_DNA"/>
</dbReference>
<keyword evidence="4" id="KW-1185">Reference proteome</keyword>
<evidence type="ECO:0000313" key="4">
    <source>
        <dbReference type="Proteomes" id="UP000253318"/>
    </source>
</evidence>
<evidence type="ECO:0000313" key="3">
    <source>
        <dbReference type="EMBL" id="RCV58872.1"/>
    </source>
</evidence>
<dbReference type="AlphaFoldDB" id="A0A368T605"/>
<comment type="caution">
    <text evidence="3">The sequence shown here is derived from an EMBL/GenBank/DDBJ whole genome shotgun (WGS) entry which is preliminary data.</text>
</comment>
<dbReference type="Proteomes" id="UP000253318">
    <property type="component" value="Unassembled WGS sequence"/>
</dbReference>
<evidence type="ECO:0000256" key="1">
    <source>
        <dbReference type="SAM" id="MobiDB-lite"/>
    </source>
</evidence>